<name>A0ABD2NLY0_9CUCU</name>
<keyword evidence="3" id="KW-1185">Reference proteome</keyword>
<dbReference type="Gene3D" id="1.10.132.70">
    <property type="match status" value="1"/>
</dbReference>
<dbReference type="EMBL" id="JABFTP020000124">
    <property type="protein sequence ID" value="KAL3279741.1"/>
    <property type="molecule type" value="Genomic_DNA"/>
</dbReference>
<proteinExistence type="predicted"/>
<comment type="caution">
    <text evidence="2">The sequence shown here is derived from an EMBL/GenBank/DDBJ whole genome shotgun (WGS) entry which is preliminary data.</text>
</comment>
<evidence type="ECO:0000313" key="2">
    <source>
        <dbReference type="EMBL" id="KAL3279741.1"/>
    </source>
</evidence>
<dbReference type="Proteomes" id="UP001516400">
    <property type="component" value="Unassembled WGS sequence"/>
</dbReference>
<gene>
    <name evidence="2" type="ORF">HHI36_017249</name>
</gene>
<evidence type="ECO:0000259" key="1">
    <source>
        <dbReference type="Pfam" id="PF12009"/>
    </source>
</evidence>
<organism evidence="2 3">
    <name type="scientific">Cryptolaemus montrouzieri</name>
    <dbReference type="NCBI Taxonomy" id="559131"/>
    <lineage>
        <taxon>Eukaryota</taxon>
        <taxon>Metazoa</taxon>
        <taxon>Ecdysozoa</taxon>
        <taxon>Arthropoda</taxon>
        <taxon>Hexapoda</taxon>
        <taxon>Insecta</taxon>
        <taxon>Pterygota</taxon>
        <taxon>Neoptera</taxon>
        <taxon>Endopterygota</taxon>
        <taxon>Coleoptera</taxon>
        <taxon>Polyphaga</taxon>
        <taxon>Cucujiformia</taxon>
        <taxon>Coccinelloidea</taxon>
        <taxon>Coccinellidae</taxon>
        <taxon>Scymninae</taxon>
        <taxon>Scymnini</taxon>
        <taxon>Cryptolaemus</taxon>
    </lineage>
</organism>
<dbReference type="Gene3D" id="3.10.10.20">
    <property type="match status" value="1"/>
</dbReference>
<evidence type="ECO:0000313" key="3">
    <source>
        <dbReference type="Proteomes" id="UP001516400"/>
    </source>
</evidence>
<reference evidence="2 3" key="1">
    <citation type="journal article" date="2021" name="BMC Biol.">
        <title>Horizontally acquired antibacterial genes associated with adaptive radiation of ladybird beetles.</title>
        <authorList>
            <person name="Li H.S."/>
            <person name="Tang X.F."/>
            <person name="Huang Y.H."/>
            <person name="Xu Z.Y."/>
            <person name="Chen M.L."/>
            <person name="Du X.Y."/>
            <person name="Qiu B.Y."/>
            <person name="Chen P.T."/>
            <person name="Zhang W."/>
            <person name="Slipinski A."/>
            <person name="Escalona H.E."/>
            <person name="Waterhouse R.M."/>
            <person name="Zwick A."/>
            <person name="Pang H."/>
        </authorList>
    </citation>
    <scope>NUCLEOTIDE SEQUENCE [LARGE SCALE GENOMIC DNA]</scope>
    <source>
        <strain evidence="2">SYSU2018</strain>
    </source>
</reference>
<dbReference type="Pfam" id="PF12009">
    <property type="entry name" value="Telomerase_RBD"/>
    <property type="match status" value="1"/>
</dbReference>
<sequence>MEKEYNRYYLYLYCTHFTNEAHLNWKALSSNRIIQGSLLPIRRRLKADMSVIKDKKEAIKALIKLISMDYFGSSRNKNLFIHLVQKILNHRRREFIHISLLSQEFQNCFEWSSNTQNDEVFQEVVKSANIYLLEKCVKPFIEKHFFSLAQRRSHGIDLIPRPVWQKFRDRVFHQMKLKKHIELNEAFAEMLPRGSLRLFPKENFSGYRPLISFFKKNETGKGFSSNRGKIS</sequence>
<dbReference type="InterPro" id="IPR021891">
    <property type="entry name" value="Telomerase_RBD"/>
</dbReference>
<accession>A0ABD2NLY0</accession>
<dbReference type="AlphaFoldDB" id="A0ABD2NLY0"/>
<feature type="domain" description="Telomerase ribonucleoprotein complex - RNA-binding" evidence="1">
    <location>
        <begin position="61"/>
        <end position="174"/>
    </location>
</feature>
<protein>
    <recommendedName>
        <fullName evidence="1">Telomerase ribonucleoprotein complex - RNA-binding domain-containing protein</fullName>
    </recommendedName>
</protein>